<dbReference type="Gene3D" id="3.90.190.10">
    <property type="entry name" value="Protein tyrosine phosphatase superfamily"/>
    <property type="match status" value="1"/>
</dbReference>
<dbReference type="Pfam" id="PF00782">
    <property type="entry name" value="DSPc"/>
    <property type="match status" value="1"/>
</dbReference>
<name>A0A9W7AJN3_9STRA</name>
<keyword evidence="1" id="KW-1133">Transmembrane helix</keyword>
<dbReference type="GO" id="GO:0004439">
    <property type="term" value="F:phosphatidylinositol-4,5-bisphosphate 5-phosphatase activity"/>
    <property type="evidence" value="ECO:0007669"/>
    <property type="project" value="TreeGrafter"/>
</dbReference>
<feature type="transmembrane region" description="Helical" evidence="1">
    <location>
        <begin position="20"/>
        <end position="37"/>
    </location>
</feature>
<keyword evidence="1" id="KW-0812">Transmembrane</keyword>
<dbReference type="InterPro" id="IPR000387">
    <property type="entry name" value="Tyr_Pase_dom"/>
</dbReference>
<dbReference type="PANTHER" id="PTHR46712">
    <property type="entry name" value="PHOSPHATIDYLGLYCEROPHOSPHATASE AND PROTEIN-TYROSINE PHOSPHATASE 1"/>
    <property type="match status" value="1"/>
</dbReference>
<evidence type="ECO:0000256" key="1">
    <source>
        <dbReference type="SAM" id="Phobius"/>
    </source>
</evidence>
<dbReference type="InterPro" id="IPR029021">
    <property type="entry name" value="Prot-tyrosine_phosphatase-like"/>
</dbReference>
<dbReference type="GO" id="GO:0008962">
    <property type="term" value="F:phosphatidylglycerophosphatase activity"/>
    <property type="evidence" value="ECO:0007669"/>
    <property type="project" value="TreeGrafter"/>
</dbReference>
<organism evidence="3 4">
    <name type="scientific">Triparma laevis f. inornata</name>
    <dbReference type="NCBI Taxonomy" id="1714386"/>
    <lineage>
        <taxon>Eukaryota</taxon>
        <taxon>Sar</taxon>
        <taxon>Stramenopiles</taxon>
        <taxon>Ochrophyta</taxon>
        <taxon>Bolidophyceae</taxon>
        <taxon>Parmales</taxon>
        <taxon>Triparmaceae</taxon>
        <taxon>Triparma</taxon>
    </lineage>
</organism>
<evidence type="ECO:0000313" key="4">
    <source>
        <dbReference type="Proteomes" id="UP001162640"/>
    </source>
</evidence>
<keyword evidence="1" id="KW-0472">Membrane</keyword>
<dbReference type="InterPro" id="IPR042165">
    <property type="entry name" value="PTPMT1"/>
</dbReference>
<evidence type="ECO:0000259" key="2">
    <source>
        <dbReference type="PROSITE" id="PS50056"/>
    </source>
</evidence>
<reference evidence="4" key="1">
    <citation type="journal article" date="2023" name="Commun. Biol.">
        <title>Genome analysis of Parmales, the sister group of diatoms, reveals the evolutionary specialization of diatoms from phago-mixotrophs to photoautotrophs.</title>
        <authorList>
            <person name="Ban H."/>
            <person name="Sato S."/>
            <person name="Yoshikawa S."/>
            <person name="Yamada K."/>
            <person name="Nakamura Y."/>
            <person name="Ichinomiya M."/>
            <person name="Sato N."/>
            <person name="Blanc-Mathieu R."/>
            <person name="Endo H."/>
            <person name="Kuwata A."/>
            <person name="Ogata H."/>
        </authorList>
    </citation>
    <scope>NUCLEOTIDE SEQUENCE [LARGE SCALE GENOMIC DNA]</scope>
</reference>
<dbReference type="EMBL" id="BLQM01000181">
    <property type="protein sequence ID" value="GMH72989.1"/>
    <property type="molecule type" value="Genomic_DNA"/>
</dbReference>
<dbReference type="GO" id="GO:0004721">
    <property type="term" value="F:phosphoprotein phosphatase activity"/>
    <property type="evidence" value="ECO:0007669"/>
    <property type="project" value="InterPro"/>
</dbReference>
<protein>
    <recommendedName>
        <fullName evidence="2">Tyrosine specific protein phosphatases domain-containing protein</fullName>
    </recommendedName>
</protein>
<feature type="transmembrane region" description="Helical" evidence="1">
    <location>
        <begin position="49"/>
        <end position="74"/>
    </location>
</feature>
<accession>A0A9W7AJN3</accession>
<dbReference type="AlphaFoldDB" id="A0A9W7AJN3"/>
<proteinExistence type="predicted"/>
<dbReference type="InterPro" id="IPR000340">
    <property type="entry name" value="Dual-sp_phosphatase_cat-dom"/>
</dbReference>
<evidence type="ECO:0000313" key="3">
    <source>
        <dbReference type="EMBL" id="GMH72989.1"/>
    </source>
</evidence>
<sequence length="283" mass="32264">MDNGVLESLPGGNAFRSRFYLPLPAFSVFFLLMIKFLKKDALDNKVTLFIKRTFTAFVWTYWATLFGYAVFYYFTKTLTPYHCLVAYAPLIAMEFRESRNTYYGPVGFVAMRFLFDTPLIISGMLLREVVGLRLFTPFASILDDDIVQGSMPFPSDVKTLVEKYNVKSVINMCGEYPGPQNHYKHYGVEQLRLPRVDTTVPYVEQLKLGATFILKRKMEEPDARIFIHCKGGIARASCMTLAHYILNKSVKDTKKQLGIMKEKRPVVFEGVVPGAVAIDAPRK</sequence>
<comment type="caution">
    <text evidence="3">The sequence shown here is derived from an EMBL/GenBank/DDBJ whole genome shotgun (WGS) entry which is preliminary data.</text>
</comment>
<dbReference type="SUPFAM" id="SSF52799">
    <property type="entry name" value="(Phosphotyrosine protein) phosphatases II"/>
    <property type="match status" value="1"/>
</dbReference>
<dbReference type="PROSITE" id="PS50056">
    <property type="entry name" value="TYR_PHOSPHATASE_2"/>
    <property type="match status" value="1"/>
</dbReference>
<dbReference type="PANTHER" id="PTHR46712:SF1">
    <property type="entry name" value="PHOSPHATIDYLGLYCEROPHOSPHATASE AND PROTEIN-TYROSINE PHOSPHATASE 1"/>
    <property type="match status" value="1"/>
</dbReference>
<gene>
    <name evidence="3" type="ORF">TL16_g06061</name>
</gene>
<dbReference type="Proteomes" id="UP001162640">
    <property type="component" value="Unassembled WGS sequence"/>
</dbReference>
<feature type="domain" description="Tyrosine specific protein phosphatases" evidence="2">
    <location>
        <begin position="210"/>
        <end position="269"/>
    </location>
</feature>